<dbReference type="SUPFAM" id="SSF52540">
    <property type="entry name" value="P-loop containing nucleoside triphosphate hydrolases"/>
    <property type="match status" value="1"/>
</dbReference>
<dbReference type="InterPro" id="IPR035994">
    <property type="entry name" value="Nucleoside_phosphorylase_sf"/>
</dbReference>
<dbReference type="Pfam" id="PF01048">
    <property type="entry name" value="PNP_UDP_1"/>
    <property type="match status" value="1"/>
</dbReference>
<dbReference type="SUPFAM" id="SSF53167">
    <property type="entry name" value="Purine and uridine phosphorylases"/>
    <property type="match status" value="1"/>
</dbReference>
<evidence type="ECO:0000313" key="4">
    <source>
        <dbReference type="Proteomes" id="UP000639643"/>
    </source>
</evidence>
<evidence type="ECO:0000259" key="2">
    <source>
        <dbReference type="Pfam" id="PF25000"/>
    </source>
</evidence>
<evidence type="ECO:0000259" key="1">
    <source>
        <dbReference type="Pfam" id="PF01048"/>
    </source>
</evidence>
<gene>
    <name evidence="3" type="ORF">CMUS01_05282</name>
</gene>
<reference evidence="3" key="1">
    <citation type="journal article" date="2020" name="Phytopathology">
        <title>Genome Sequence Resources of Colletotrichum truncatum, C. plurivorum, C. musicola, and C. sojae: Four Species Pathogenic to Soybean (Glycine max).</title>
        <authorList>
            <person name="Rogerio F."/>
            <person name="Boufleur T.R."/>
            <person name="Ciampi-Guillardi M."/>
            <person name="Sukno S.A."/>
            <person name="Thon M.R."/>
            <person name="Massola Junior N.S."/>
            <person name="Baroncelli R."/>
        </authorList>
    </citation>
    <scope>NUCLEOTIDE SEQUENCE</scope>
    <source>
        <strain evidence="3">LFN0074</strain>
    </source>
</reference>
<dbReference type="InterPro" id="IPR000845">
    <property type="entry name" value="Nucleoside_phosphorylase_d"/>
</dbReference>
<dbReference type="AlphaFoldDB" id="A0A8H6KSF1"/>
<dbReference type="InterPro" id="IPR011990">
    <property type="entry name" value="TPR-like_helical_dom_sf"/>
</dbReference>
<protein>
    <submittedName>
        <fullName evidence="3">Kinesin light chain</fullName>
    </submittedName>
</protein>
<dbReference type="Gene3D" id="3.40.50.1580">
    <property type="entry name" value="Nucleoside phosphorylase domain"/>
    <property type="match status" value="1"/>
</dbReference>
<keyword evidence="4" id="KW-1185">Reference proteome</keyword>
<dbReference type="PANTHER" id="PTHR46082:SF6">
    <property type="entry name" value="AAA+ ATPASE DOMAIN-CONTAINING PROTEIN-RELATED"/>
    <property type="match status" value="1"/>
</dbReference>
<dbReference type="Pfam" id="PF13374">
    <property type="entry name" value="TPR_10"/>
    <property type="match status" value="2"/>
</dbReference>
<feature type="domain" description="Nucleoside phosphorylase" evidence="1">
    <location>
        <begin position="15"/>
        <end position="174"/>
    </location>
</feature>
<dbReference type="Pfam" id="PF13424">
    <property type="entry name" value="TPR_12"/>
    <property type="match status" value="1"/>
</dbReference>
<sequence length="981" mass="109495">MASHSRPRRREDFQVAVVCALPLEYDAAVFACEEVWDKGETQLGNASGDYNTYATGRMGGHDIVLLLLPNVGKVSAASAAASLRSSYHGIRLAILTGICGGVPGVGTTNEVFLGDVVISKSVVQYDLGRKYPHHFEPKDTTEDSLGRPNKEVRSLVATFQTLHGCRALQRRASQILEQVQRRSTDEGHQTLYRRPAATEDRLFESDYLHRHRNSSQCGCNESNVCESAQAASCDVLGCDRSHLVSRSSLKMQASPEQAEVGTAGREIRVLVGRVGSADTVLKAGLERDRIASEHDLIAFEMEGAGVWDEIPCIVIKAVCDYADSHKNKKWQHFAAATAASTTKALLEHYMHVDTPLASRTWCALVLVPYNANPDFVGRSETLHQIKQLFGHEPHVDQDARPRPRIALYGLGGVGKTQIALAYIFWMQHAHPDVSVFWVHASNADRFCQAYSTIAQKCGIPGYDDPKADMLILVKTWLENGVRGRWLMVIDNADDTQLFFPSLSDGSITNTHMSGNTQGGLGRYIPECGHGCVLITTRNKQTASRLVRGKAIIKVGDMSENESSQLLHRILHDDISTKEVSILSARLEYLPLALAQAAAFIQENSVSLERYLQLLEESNDSLVDQLSEPFEAIGRDSETPHALTATWIVSFNQIQQQDPLASDLLSFACLLDRQGIPENLVVGFCDQRKKKGQQISTSKMLKALGTLKAFSLVSEAKDNAIDMHRLVQLVTRKWLDIHSRLAGCIEDALEVVSDIYPYGRYESRQLCQDYLPHANAVLQHSGSSSHKERLARASLQHNITGYFLYYGQWAQAEQYVAPSLKLREKILGKKHPDTLYSMGNLASTYRNQGRWKEAEELSVRVMETSLRVLGEEHPDTLTSMGNLASTYRNQGRWKEAEELEVRVRETRKRVLGEEHPSTLTSMHNLAFTWKDLERWEDAMQLLQDCVRRRENVLGAEHPDTMSSASALLDWELDFGKTSHKFT</sequence>
<dbReference type="InterPro" id="IPR027417">
    <property type="entry name" value="P-loop_NTPase"/>
</dbReference>
<feature type="domain" description="DUF7779" evidence="2">
    <location>
        <begin position="653"/>
        <end position="735"/>
    </location>
</feature>
<accession>A0A8H6KSF1</accession>
<organism evidence="3 4">
    <name type="scientific">Colletotrichum musicola</name>
    <dbReference type="NCBI Taxonomy" id="2175873"/>
    <lineage>
        <taxon>Eukaryota</taxon>
        <taxon>Fungi</taxon>
        <taxon>Dikarya</taxon>
        <taxon>Ascomycota</taxon>
        <taxon>Pezizomycotina</taxon>
        <taxon>Sordariomycetes</taxon>
        <taxon>Hypocreomycetidae</taxon>
        <taxon>Glomerellales</taxon>
        <taxon>Glomerellaceae</taxon>
        <taxon>Colletotrichum</taxon>
        <taxon>Colletotrichum orchidearum species complex</taxon>
    </lineage>
</organism>
<dbReference type="Gene3D" id="1.25.40.10">
    <property type="entry name" value="Tetratricopeptide repeat domain"/>
    <property type="match status" value="1"/>
</dbReference>
<dbReference type="Gene3D" id="3.40.50.300">
    <property type="entry name" value="P-loop containing nucleotide triphosphate hydrolases"/>
    <property type="match status" value="1"/>
</dbReference>
<dbReference type="Proteomes" id="UP000639643">
    <property type="component" value="Unassembled WGS sequence"/>
</dbReference>
<comment type="caution">
    <text evidence="3">The sequence shown here is derived from an EMBL/GenBank/DDBJ whole genome shotgun (WGS) entry which is preliminary data.</text>
</comment>
<dbReference type="InterPro" id="IPR056681">
    <property type="entry name" value="DUF7779"/>
</dbReference>
<evidence type="ECO:0000313" key="3">
    <source>
        <dbReference type="EMBL" id="KAF6836802.1"/>
    </source>
</evidence>
<dbReference type="GO" id="GO:0003824">
    <property type="term" value="F:catalytic activity"/>
    <property type="evidence" value="ECO:0007669"/>
    <property type="project" value="InterPro"/>
</dbReference>
<dbReference type="PANTHER" id="PTHR46082">
    <property type="entry name" value="ATP/GTP-BINDING PROTEIN-RELATED"/>
    <property type="match status" value="1"/>
</dbReference>
<dbReference type="GO" id="GO:0009116">
    <property type="term" value="P:nucleoside metabolic process"/>
    <property type="evidence" value="ECO:0007669"/>
    <property type="project" value="InterPro"/>
</dbReference>
<proteinExistence type="predicted"/>
<dbReference type="InterPro" id="IPR053137">
    <property type="entry name" value="NLR-like"/>
</dbReference>
<dbReference type="Pfam" id="PF25000">
    <property type="entry name" value="DUF7779"/>
    <property type="match status" value="1"/>
</dbReference>
<dbReference type="SUPFAM" id="SSF48452">
    <property type="entry name" value="TPR-like"/>
    <property type="match status" value="1"/>
</dbReference>
<dbReference type="EMBL" id="WIGM01000154">
    <property type="protein sequence ID" value="KAF6836802.1"/>
    <property type="molecule type" value="Genomic_DNA"/>
</dbReference>
<dbReference type="OrthoDB" id="20872at2759"/>
<name>A0A8H6KSF1_9PEZI</name>